<dbReference type="InterPro" id="IPR050763">
    <property type="entry name" value="ABC_transporter_ATP-binding"/>
</dbReference>
<keyword evidence="4" id="KW-0547">Nucleotide-binding</keyword>
<dbReference type="PROSITE" id="PS00211">
    <property type="entry name" value="ABC_TRANSPORTER_1"/>
    <property type="match status" value="1"/>
</dbReference>
<organism evidence="8 9">
    <name type="scientific">Actinomyces viscosus C505</name>
    <dbReference type="NCBI Taxonomy" id="562973"/>
    <lineage>
        <taxon>Bacteria</taxon>
        <taxon>Bacillati</taxon>
        <taxon>Actinomycetota</taxon>
        <taxon>Actinomycetes</taxon>
        <taxon>Actinomycetales</taxon>
        <taxon>Actinomycetaceae</taxon>
        <taxon>Actinomyces</taxon>
    </lineage>
</organism>
<dbReference type="Gene3D" id="3.40.50.300">
    <property type="entry name" value="P-loop containing nucleotide triphosphate hydrolases"/>
    <property type="match status" value="1"/>
</dbReference>
<comment type="similarity">
    <text evidence="2">Belongs to the ABC transporter superfamily.</text>
</comment>
<dbReference type="InterPro" id="IPR017871">
    <property type="entry name" value="ABC_transporter-like_CS"/>
</dbReference>
<dbReference type="GO" id="GO:0016887">
    <property type="term" value="F:ATP hydrolysis activity"/>
    <property type="evidence" value="ECO:0007669"/>
    <property type="project" value="InterPro"/>
</dbReference>
<name>F2UYU5_ACTVI</name>
<dbReference type="Pfam" id="PF00005">
    <property type="entry name" value="ABC_tran"/>
    <property type="match status" value="1"/>
</dbReference>
<evidence type="ECO:0000256" key="3">
    <source>
        <dbReference type="ARBA" id="ARBA00022448"/>
    </source>
</evidence>
<dbReference type="PROSITE" id="PS50893">
    <property type="entry name" value="ABC_TRANSPORTER_2"/>
    <property type="match status" value="1"/>
</dbReference>
<dbReference type="HOGENOM" id="CLU_000604_1_2_11"/>
<dbReference type="InterPro" id="IPR003439">
    <property type="entry name" value="ABC_transporter-like_ATP-bd"/>
</dbReference>
<dbReference type="PANTHER" id="PTHR42711:SF5">
    <property type="entry name" value="ABC TRANSPORTER ATP-BINDING PROTEIN NATA"/>
    <property type="match status" value="1"/>
</dbReference>
<dbReference type="PANTHER" id="PTHR42711">
    <property type="entry name" value="ABC TRANSPORTER ATP-BINDING PROTEIN"/>
    <property type="match status" value="1"/>
</dbReference>
<keyword evidence="3" id="KW-0813">Transport</keyword>
<dbReference type="SMART" id="SM00382">
    <property type="entry name" value="AAA"/>
    <property type="match status" value="1"/>
</dbReference>
<evidence type="ECO:0000256" key="1">
    <source>
        <dbReference type="ARBA" id="ARBA00004202"/>
    </source>
</evidence>
<dbReference type="eggNOG" id="COG1131">
    <property type="taxonomic scope" value="Bacteria"/>
</dbReference>
<keyword evidence="6" id="KW-0046">Antibiotic resistance</keyword>
<evidence type="ECO:0000313" key="9">
    <source>
        <dbReference type="Proteomes" id="UP000004668"/>
    </source>
</evidence>
<dbReference type="EMBL" id="ACRE02000004">
    <property type="protein sequence ID" value="EGE37349.1"/>
    <property type="molecule type" value="Genomic_DNA"/>
</dbReference>
<dbReference type="SUPFAM" id="SSF52540">
    <property type="entry name" value="P-loop containing nucleoside triphosphate hydrolases"/>
    <property type="match status" value="1"/>
</dbReference>
<evidence type="ECO:0000256" key="4">
    <source>
        <dbReference type="ARBA" id="ARBA00022741"/>
    </source>
</evidence>
<dbReference type="Proteomes" id="UP000004668">
    <property type="component" value="Unassembled WGS sequence"/>
</dbReference>
<accession>F2UYU5</accession>
<gene>
    <name evidence="8" type="ORF">HMPREF0059_01614</name>
</gene>
<evidence type="ECO:0000259" key="7">
    <source>
        <dbReference type="PROSITE" id="PS50893"/>
    </source>
</evidence>
<dbReference type="InterPro" id="IPR027417">
    <property type="entry name" value="P-loop_NTPase"/>
</dbReference>
<dbReference type="RefSeq" id="WP_004564765.1">
    <property type="nucleotide sequence ID" value="NZ_KI391967.1"/>
</dbReference>
<protein>
    <recommendedName>
        <fullName evidence="7">ABC transporter domain-containing protein</fullName>
    </recommendedName>
</protein>
<keyword evidence="5" id="KW-0067">ATP-binding</keyword>
<proteinExistence type="inferred from homology"/>
<evidence type="ECO:0000256" key="6">
    <source>
        <dbReference type="ARBA" id="ARBA00023251"/>
    </source>
</evidence>
<feature type="domain" description="ABC transporter" evidence="7">
    <location>
        <begin position="5"/>
        <end position="236"/>
    </location>
</feature>
<dbReference type="GO" id="GO:0005886">
    <property type="term" value="C:plasma membrane"/>
    <property type="evidence" value="ECO:0007669"/>
    <property type="project" value="UniProtKB-SubCell"/>
</dbReference>
<dbReference type="GO" id="GO:0005524">
    <property type="term" value="F:ATP binding"/>
    <property type="evidence" value="ECO:0007669"/>
    <property type="project" value="UniProtKB-KW"/>
</dbReference>
<evidence type="ECO:0000256" key="2">
    <source>
        <dbReference type="ARBA" id="ARBA00005417"/>
    </source>
</evidence>
<dbReference type="InterPro" id="IPR003593">
    <property type="entry name" value="AAA+_ATPase"/>
</dbReference>
<reference evidence="8 9" key="2">
    <citation type="submission" date="2011-10" db="EMBL/GenBank/DDBJ databases">
        <title>The Genome Sequence of Actinomyces viscosus C505.</title>
        <authorList>
            <consortium name="The Broad Institute Genome Sequencing Platform"/>
            <consortium name="The Broad Institute Genome Sequencing Center for Infectious Disease"/>
            <person name="Earl A."/>
            <person name="Ward D."/>
            <person name="Feldgarden M."/>
            <person name="Gevers D."/>
            <person name="Sibley C.D."/>
            <person name="Field T.R."/>
            <person name="Grinwis M."/>
            <person name="Eshaghurshan C.S."/>
            <person name="Surette M.G."/>
            <person name="Young S.K."/>
            <person name="Zeng Q."/>
            <person name="Gargeya S."/>
            <person name="Fitzgerald M."/>
            <person name="Haas B."/>
            <person name="Abouelleil A."/>
            <person name="Alvarado L."/>
            <person name="Arachchi H.M."/>
            <person name="Berlin A."/>
            <person name="Brown A."/>
            <person name="Chapman S.B."/>
            <person name="Chen Z."/>
            <person name="Dunbar C."/>
            <person name="Freedman E."/>
            <person name="Gearin G."/>
            <person name="Goldberg J."/>
            <person name="Griggs A."/>
            <person name="Gujja S."/>
            <person name="Heiman D."/>
            <person name="Howarth C."/>
            <person name="Larson L."/>
            <person name="Lui A."/>
            <person name="MacDonald P.J.P."/>
            <person name="Montmayeur A."/>
            <person name="Murphy C."/>
            <person name="Neiman D."/>
            <person name="Pearson M."/>
            <person name="Priest M."/>
            <person name="Roberts A."/>
            <person name="Saif S."/>
            <person name="Shea T."/>
            <person name="Shenoy N."/>
            <person name="Sisk P."/>
            <person name="Stolte C."/>
            <person name="Sykes S."/>
            <person name="Wortman J."/>
            <person name="Nusbaum C."/>
            <person name="Birren B."/>
        </authorList>
    </citation>
    <scope>NUCLEOTIDE SEQUENCE [LARGE SCALE GENOMIC DNA]</scope>
    <source>
        <strain evidence="8 9">C505</strain>
    </source>
</reference>
<reference evidence="9" key="1">
    <citation type="submission" date="2010-02" db="EMBL/GenBank/DDBJ databases">
        <title>The Genome Sequence of Prevotella oris strain C735.</title>
        <authorList>
            <consortium name="The Broad Institute Genome Sequencing Platform"/>
            <person name="Ward D."/>
            <person name="Feldgarden M."/>
            <person name="Earl A."/>
            <person name="Young S.K."/>
            <person name="Zeng Q."/>
            <person name="Koehrsen M."/>
            <person name="Alvarado L."/>
            <person name="Berlin A."/>
            <person name="Bochicchio J."/>
            <person name="Borenstein D."/>
            <person name="Chapman S.B."/>
            <person name="Chen Z."/>
            <person name="Engels R."/>
            <person name="Freedman E."/>
            <person name="Gellesch M."/>
            <person name="Goldberg J."/>
            <person name="Griggs A."/>
            <person name="Gujja S."/>
            <person name="Heilman E."/>
            <person name="Heiman D."/>
            <person name="Hepburn T."/>
            <person name="Howarth C."/>
            <person name="Jen D."/>
            <person name="Larson L."/>
            <person name="Mehta T."/>
            <person name="Park D."/>
            <person name="Pearson M."/>
            <person name="Roberts A."/>
            <person name="Saif S."/>
            <person name="Shea T."/>
            <person name="Shenoy N."/>
            <person name="Sisk P."/>
            <person name="Stolte C."/>
            <person name="Sykes S."/>
            <person name="Thomson T."/>
            <person name="Walk T."/>
            <person name="White J."/>
            <person name="Yandava C."/>
            <person name="Sibley C.D."/>
            <person name="Field T.R."/>
            <person name="Grinwis M."/>
            <person name="Eshaghurshan C.S."/>
            <person name="Surette M.G."/>
            <person name="Haas B."/>
            <person name="Nusbaum C."/>
            <person name="Birren B."/>
        </authorList>
    </citation>
    <scope>NUCLEOTIDE SEQUENCE [LARGE SCALE GENOMIC DNA]</scope>
    <source>
        <strain evidence="9">C505</strain>
    </source>
</reference>
<sequence>MTHIIEVRDLVKEYSGTKVVDGVSFDVERGSLFAFLGPNGAGKSTTISMLTTLLRPTAGTVSYIHSDGGSMDVVRNRKDVKDRLGVVFQDSLLDRELSVRTNLLARARFYGSGRSNLERLQEVLQLKEILDRTYGTLSGGQRRRVDIARALLGDPEVLFLDEPTTGLDPQSRNLVWSTLRKLRGELGITVFLTTHYMEEADPADQVVLIDHGHIIAQGTPSALRRDYSRHVLSFPRGEEIVKALSAAGLRATERAERVQALVENPRDAVDFIAAHRGIIEDFEFVQGDMDDVFLALTGKELRES</sequence>
<evidence type="ECO:0000256" key="5">
    <source>
        <dbReference type="ARBA" id="ARBA00022840"/>
    </source>
</evidence>
<comment type="caution">
    <text evidence="8">The sequence shown here is derived from an EMBL/GenBank/DDBJ whole genome shotgun (WGS) entry which is preliminary data.</text>
</comment>
<comment type="subcellular location">
    <subcellularLocation>
        <location evidence="1">Cell membrane</location>
        <topology evidence="1">Peripheral membrane protein</topology>
    </subcellularLocation>
</comment>
<dbReference type="AlphaFoldDB" id="F2UYU5"/>
<dbReference type="GO" id="GO:0046677">
    <property type="term" value="P:response to antibiotic"/>
    <property type="evidence" value="ECO:0007669"/>
    <property type="project" value="UniProtKB-KW"/>
</dbReference>
<evidence type="ECO:0000313" key="8">
    <source>
        <dbReference type="EMBL" id="EGE37349.1"/>
    </source>
</evidence>